<comment type="similarity">
    <text evidence="2">Belongs to the 4HPPD family.</text>
</comment>
<dbReference type="Proteomes" id="UP001482513">
    <property type="component" value="Unassembled WGS sequence"/>
</dbReference>
<name>A0ABV0K7R0_9CYAN</name>
<dbReference type="Gene3D" id="3.10.180.10">
    <property type="entry name" value="2,3-Dihydroxybiphenyl 1,2-Dioxygenase, domain 1"/>
    <property type="match status" value="2"/>
</dbReference>
<feature type="domain" description="VOC" evidence="6">
    <location>
        <begin position="155"/>
        <end position="292"/>
    </location>
</feature>
<dbReference type="InterPro" id="IPR004360">
    <property type="entry name" value="Glyas_Fos-R_dOase_dom"/>
</dbReference>
<keyword evidence="3" id="KW-0479">Metal-binding</keyword>
<protein>
    <submittedName>
        <fullName evidence="7">VOC family protein</fullName>
    </submittedName>
</protein>
<dbReference type="CDD" id="cd07250">
    <property type="entry name" value="HPPD_C_like"/>
    <property type="match status" value="1"/>
</dbReference>
<dbReference type="PIRSF" id="PIRSF009283">
    <property type="entry name" value="HPP_dOase"/>
    <property type="match status" value="1"/>
</dbReference>
<accession>A0ABV0K7R0</accession>
<organism evidence="7 8">
    <name type="scientific">Leptolyngbya subtilissima DQ-A4</name>
    <dbReference type="NCBI Taxonomy" id="2933933"/>
    <lineage>
        <taxon>Bacteria</taxon>
        <taxon>Bacillati</taxon>
        <taxon>Cyanobacteriota</taxon>
        <taxon>Cyanophyceae</taxon>
        <taxon>Leptolyngbyales</taxon>
        <taxon>Leptolyngbyaceae</taxon>
        <taxon>Leptolyngbya group</taxon>
        <taxon>Leptolyngbya</taxon>
    </lineage>
</organism>
<dbReference type="PANTHER" id="PTHR11959:SF1">
    <property type="entry name" value="4-HYDROXYPHENYLPYRUVATE DIOXYGENASE"/>
    <property type="match status" value="1"/>
</dbReference>
<comment type="cofactor">
    <cofactor evidence="1">
        <name>Fe cation</name>
        <dbReference type="ChEBI" id="CHEBI:24875"/>
    </cofactor>
</comment>
<dbReference type="EMBL" id="JAMPKX010000009">
    <property type="protein sequence ID" value="MEP0948819.1"/>
    <property type="molecule type" value="Genomic_DNA"/>
</dbReference>
<dbReference type="PANTHER" id="PTHR11959">
    <property type="entry name" value="4-HYDROXYPHENYLPYRUVATE DIOXYGENASE"/>
    <property type="match status" value="1"/>
</dbReference>
<keyword evidence="8" id="KW-1185">Reference proteome</keyword>
<dbReference type="InterPro" id="IPR041735">
    <property type="entry name" value="4OHPhenylPyrv_dOase_C"/>
</dbReference>
<gene>
    <name evidence="7" type="ORF">NC992_18195</name>
</gene>
<comment type="caution">
    <text evidence="7">The sequence shown here is derived from an EMBL/GenBank/DDBJ whole genome shotgun (WGS) entry which is preliminary data.</text>
</comment>
<evidence type="ECO:0000256" key="2">
    <source>
        <dbReference type="ARBA" id="ARBA00005877"/>
    </source>
</evidence>
<evidence type="ECO:0000259" key="6">
    <source>
        <dbReference type="PROSITE" id="PS51819"/>
    </source>
</evidence>
<evidence type="ECO:0000256" key="1">
    <source>
        <dbReference type="ARBA" id="ARBA00001962"/>
    </source>
</evidence>
<reference evidence="7 8" key="1">
    <citation type="submission" date="2022-04" db="EMBL/GenBank/DDBJ databases">
        <title>Positive selection, recombination, and allopatry shape intraspecific diversity of widespread and dominant cyanobacteria.</title>
        <authorList>
            <person name="Wei J."/>
            <person name="Shu W."/>
            <person name="Hu C."/>
        </authorList>
    </citation>
    <scope>NUCLEOTIDE SEQUENCE [LARGE SCALE GENOMIC DNA]</scope>
    <source>
        <strain evidence="7 8">DQ-A4</strain>
    </source>
</reference>
<evidence type="ECO:0000256" key="4">
    <source>
        <dbReference type="ARBA" id="ARBA00022737"/>
    </source>
</evidence>
<proteinExistence type="inferred from homology"/>
<keyword evidence="5" id="KW-0408">Iron</keyword>
<dbReference type="InterPro" id="IPR005956">
    <property type="entry name" value="4OHPhenylPyrv_dOase"/>
</dbReference>
<dbReference type="Pfam" id="PF00903">
    <property type="entry name" value="Glyoxalase"/>
    <property type="match status" value="2"/>
</dbReference>
<dbReference type="InterPro" id="IPR029068">
    <property type="entry name" value="Glyas_Bleomycin-R_OHBP_Dase"/>
</dbReference>
<keyword evidence="4" id="KW-0677">Repeat</keyword>
<evidence type="ECO:0000313" key="8">
    <source>
        <dbReference type="Proteomes" id="UP001482513"/>
    </source>
</evidence>
<dbReference type="RefSeq" id="WP_190694540.1">
    <property type="nucleotide sequence ID" value="NZ_JAMPKX010000009.1"/>
</dbReference>
<dbReference type="SUPFAM" id="SSF54593">
    <property type="entry name" value="Glyoxalase/Bleomycin resistance protein/Dihydroxybiphenyl dioxygenase"/>
    <property type="match status" value="1"/>
</dbReference>
<feature type="domain" description="VOC" evidence="6">
    <location>
        <begin position="2"/>
        <end position="131"/>
    </location>
</feature>
<evidence type="ECO:0000256" key="3">
    <source>
        <dbReference type="ARBA" id="ARBA00022723"/>
    </source>
</evidence>
<evidence type="ECO:0000256" key="5">
    <source>
        <dbReference type="ARBA" id="ARBA00023004"/>
    </source>
</evidence>
<dbReference type="InterPro" id="IPR037523">
    <property type="entry name" value="VOC_core"/>
</dbReference>
<sequence length="370" mass="41028">MEFNHLSFYVDEVAPWRDWFVHAWGGVWVGPELSPAPEQPAPDKALVYVGQVPLLIVAVPSTVTQYLQHHPPGIGDIALRVADLDQTLRRVAAAGGKVIQPIQTDAWGRGCWGQIQGWGSLSHTLVETWQGEVWVPGIAPSDRQQAACSSSLVTAIDHAVVNVPTGELAQAVTWYTSQLGFQPRQRFAIDTSRSGLRSQVLAHPEGSAQLPINEPTTANSQVQEFLDYNRGGGIQHVALHTEDIVHTVEQLRSGGVSFLPVPQNYYEALEQRPGYQTQGDMPSEWLSQRKAAIARLQILVDWDPHLPQARLLQTFTQPFLSIPTVFFELIQRQVVRVNGDLAKAQGFGERNFQALFEAIEREQMKRGSLA</sequence>
<dbReference type="PROSITE" id="PS51819">
    <property type="entry name" value="VOC"/>
    <property type="match status" value="2"/>
</dbReference>
<evidence type="ECO:0000313" key="7">
    <source>
        <dbReference type="EMBL" id="MEP0948819.1"/>
    </source>
</evidence>